<proteinExistence type="predicted"/>
<dbReference type="EMBL" id="JARTLI010000013">
    <property type="protein sequence ID" value="MED5052020.1"/>
    <property type="molecule type" value="Genomic_DNA"/>
</dbReference>
<dbReference type="RefSeq" id="WP_159720074.1">
    <property type="nucleotide sequence ID" value="NZ_JAGUQN010000001.1"/>
</dbReference>
<dbReference type="AlphaFoldDB" id="A0ABD5IUM3"/>
<sequence>MKEKERLIIEAAMKLFARKGVSSTSIQDITNACGIPKGSFYFYFKSKDELLIKLLEQFFNHLKEKTKQIETVYDDPKKRFMKQLSVQLKEILEHKEIFITQMHENLKEHNQKIEALLQDIRSDFFHFFTTNLKKIYGRAIDKYIVDANIIIQGIFFSFIQFLVLENGVRVDEEKLAKYILQTTDDLIKGMLAKQEDPIIPADTLNKILDHPQPPDHPLDILKKIKDISRPILHDEQLTISIEVLEAEIMAEQPRIPVIKGMLANLYEYPELRYFVNQMADYFQIK</sequence>
<protein>
    <submittedName>
        <fullName evidence="5">TetR/AcrR family transcriptional regulator</fullName>
    </submittedName>
</protein>
<accession>A0ABD5IUM3</accession>
<dbReference type="InterPro" id="IPR001647">
    <property type="entry name" value="HTH_TetR"/>
</dbReference>
<name>A0ABD5IUM3_9BACL</name>
<comment type="caution">
    <text evidence="5">The sequence shown here is derived from an EMBL/GenBank/DDBJ whole genome shotgun (WGS) entry which is preliminary data.</text>
</comment>
<dbReference type="PROSITE" id="PS50977">
    <property type="entry name" value="HTH_TETR_2"/>
    <property type="match status" value="1"/>
</dbReference>
<evidence type="ECO:0000313" key="6">
    <source>
        <dbReference type="Proteomes" id="UP001213979"/>
    </source>
</evidence>
<evidence type="ECO:0000313" key="4">
    <source>
        <dbReference type="EMBL" id="MDE8562393.1"/>
    </source>
</evidence>
<dbReference type="InterPro" id="IPR009057">
    <property type="entry name" value="Homeodomain-like_sf"/>
</dbReference>
<evidence type="ECO:0000313" key="7">
    <source>
        <dbReference type="Proteomes" id="UP001339962"/>
    </source>
</evidence>
<dbReference type="Gene3D" id="1.10.357.10">
    <property type="entry name" value="Tetracycline Repressor, domain 2"/>
    <property type="match status" value="1"/>
</dbReference>
<dbReference type="GO" id="GO:0003677">
    <property type="term" value="F:DNA binding"/>
    <property type="evidence" value="ECO:0007669"/>
    <property type="project" value="UniProtKB-UniRule"/>
</dbReference>
<dbReference type="PANTHER" id="PTHR43479">
    <property type="entry name" value="ACREF/ENVCD OPERON REPRESSOR-RELATED"/>
    <property type="match status" value="1"/>
</dbReference>
<gene>
    <name evidence="5" type="ORF">P9850_09170</name>
    <name evidence="4" type="ORF">PNH38_00690</name>
</gene>
<reference evidence="4 6" key="1">
    <citation type="submission" date="2023-01" db="EMBL/GenBank/DDBJ databases">
        <title>Genome-based reclassification of Anoxybacillus geothermalis as a later heterotypic synonym of Anoxybacillus rupiensis.</title>
        <authorList>
            <person name="Inan Bektas K."/>
            <person name="Canakci S."/>
            <person name="Belduz A.A."/>
            <person name="Guler H.H."/>
        </authorList>
    </citation>
    <scope>NUCLEOTIDE SEQUENCE [LARGE SCALE GENOMIC DNA]</scope>
    <source>
        <strain evidence="4 6">DSM 17127</strain>
    </source>
</reference>
<organism evidence="5 7">
    <name type="scientific">Anoxybacteroides rupiense</name>
    <dbReference type="NCBI Taxonomy" id="311460"/>
    <lineage>
        <taxon>Bacteria</taxon>
        <taxon>Bacillati</taxon>
        <taxon>Bacillota</taxon>
        <taxon>Bacilli</taxon>
        <taxon>Bacillales</taxon>
        <taxon>Anoxybacillaceae</taxon>
        <taxon>Anoxybacteroides</taxon>
    </lineage>
</organism>
<dbReference type="Proteomes" id="UP001213979">
    <property type="component" value="Unassembled WGS sequence"/>
</dbReference>
<keyword evidence="6" id="KW-1185">Reference proteome</keyword>
<evidence type="ECO:0000256" key="2">
    <source>
        <dbReference type="PROSITE-ProRule" id="PRU00335"/>
    </source>
</evidence>
<evidence type="ECO:0000256" key="1">
    <source>
        <dbReference type="ARBA" id="ARBA00023125"/>
    </source>
</evidence>
<feature type="DNA-binding region" description="H-T-H motif" evidence="2">
    <location>
        <begin position="25"/>
        <end position="44"/>
    </location>
</feature>
<evidence type="ECO:0000313" key="5">
    <source>
        <dbReference type="EMBL" id="MED5052020.1"/>
    </source>
</evidence>
<dbReference type="SUPFAM" id="SSF46689">
    <property type="entry name" value="Homeodomain-like"/>
    <property type="match status" value="1"/>
</dbReference>
<dbReference type="InterPro" id="IPR050624">
    <property type="entry name" value="HTH-type_Tx_Regulator"/>
</dbReference>
<dbReference type="Proteomes" id="UP001339962">
    <property type="component" value="Unassembled WGS sequence"/>
</dbReference>
<dbReference type="EMBL" id="JAQOTG010000001">
    <property type="protein sequence ID" value="MDE8562393.1"/>
    <property type="molecule type" value="Genomic_DNA"/>
</dbReference>
<dbReference type="PANTHER" id="PTHR43479:SF22">
    <property type="entry name" value="TRANSCRIPTIONAL REGULATOR, TETR FAMILY"/>
    <property type="match status" value="1"/>
</dbReference>
<dbReference type="Pfam" id="PF00440">
    <property type="entry name" value="TetR_N"/>
    <property type="match status" value="1"/>
</dbReference>
<reference evidence="5 7" key="2">
    <citation type="submission" date="2023-03" db="EMBL/GenBank/DDBJ databases">
        <title>Bacillus Genome Sequencing.</title>
        <authorList>
            <person name="Dunlap C."/>
        </authorList>
    </citation>
    <scope>NUCLEOTIDE SEQUENCE [LARGE SCALE GENOMIC DNA]</scope>
    <source>
        <strain evidence="5 7">NRS-38</strain>
    </source>
</reference>
<dbReference type="PRINTS" id="PR00455">
    <property type="entry name" value="HTHTETR"/>
</dbReference>
<evidence type="ECO:0000259" key="3">
    <source>
        <dbReference type="PROSITE" id="PS50977"/>
    </source>
</evidence>
<feature type="domain" description="HTH tetR-type" evidence="3">
    <location>
        <begin position="2"/>
        <end position="62"/>
    </location>
</feature>
<keyword evidence="1 2" id="KW-0238">DNA-binding</keyword>